<organism evidence="1 2">
    <name type="scientific">Emiliania huxleyi (strain CCMP1516)</name>
    <dbReference type="NCBI Taxonomy" id="280463"/>
    <lineage>
        <taxon>Eukaryota</taxon>
        <taxon>Haptista</taxon>
        <taxon>Haptophyta</taxon>
        <taxon>Prymnesiophyceae</taxon>
        <taxon>Isochrysidales</taxon>
        <taxon>Noelaerhabdaceae</taxon>
        <taxon>Emiliania</taxon>
    </lineage>
</organism>
<name>A0A0D3IG74_EMIH1</name>
<dbReference type="EnsemblProtists" id="EOD10259">
    <property type="protein sequence ID" value="EOD10259"/>
    <property type="gene ID" value="EMIHUDRAFT_358286"/>
</dbReference>
<dbReference type="RefSeq" id="XP_005762688.1">
    <property type="nucleotide sequence ID" value="XM_005762631.1"/>
</dbReference>
<keyword evidence="2" id="KW-1185">Reference proteome</keyword>
<dbReference type="HOGENOM" id="CLU_1819467_0_0_1"/>
<reference evidence="1" key="2">
    <citation type="submission" date="2024-10" db="UniProtKB">
        <authorList>
            <consortium name="EnsemblProtists"/>
        </authorList>
    </citation>
    <scope>IDENTIFICATION</scope>
</reference>
<dbReference type="GeneID" id="17256413"/>
<dbReference type="PaxDb" id="2903-EOD10259"/>
<dbReference type="KEGG" id="ehx:EMIHUDRAFT_358286"/>
<dbReference type="AlphaFoldDB" id="A0A0D3IG74"/>
<proteinExistence type="predicted"/>
<accession>A0A0D3IG74</accession>
<evidence type="ECO:0000313" key="1">
    <source>
        <dbReference type="EnsemblProtists" id="EOD10259"/>
    </source>
</evidence>
<protein>
    <submittedName>
        <fullName evidence="1">Uncharacterized protein</fullName>
    </submittedName>
</protein>
<reference evidence="2" key="1">
    <citation type="journal article" date="2013" name="Nature">
        <title>Pan genome of the phytoplankton Emiliania underpins its global distribution.</title>
        <authorList>
            <person name="Read B.A."/>
            <person name="Kegel J."/>
            <person name="Klute M.J."/>
            <person name="Kuo A."/>
            <person name="Lefebvre S.C."/>
            <person name="Maumus F."/>
            <person name="Mayer C."/>
            <person name="Miller J."/>
            <person name="Monier A."/>
            <person name="Salamov A."/>
            <person name="Young J."/>
            <person name="Aguilar M."/>
            <person name="Claverie J.M."/>
            <person name="Frickenhaus S."/>
            <person name="Gonzalez K."/>
            <person name="Herman E.K."/>
            <person name="Lin Y.C."/>
            <person name="Napier J."/>
            <person name="Ogata H."/>
            <person name="Sarno A.F."/>
            <person name="Shmutz J."/>
            <person name="Schroeder D."/>
            <person name="de Vargas C."/>
            <person name="Verret F."/>
            <person name="von Dassow P."/>
            <person name="Valentin K."/>
            <person name="Van de Peer Y."/>
            <person name="Wheeler G."/>
            <person name="Dacks J.B."/>
            <person name="Delwiche C.F."/>
            <person name="Dyhrman S.T."/>
            <person name="Glockner G."/>
            <person name="John U."/>
            <person name="Richards T."/>
            <person name="Worden A.Z."/>
            <person name="Zhang X."/>
            <person name="Grigoriev I.V."/>
            <person name="Allen A.E."/>
            <person name="Bidle K."/>
            <person name="Borodovsky M."/>
            <person name="Bowler C."/>
            <person name="Brownlee C."/>
            <person name="Cock J.M."/>
            <person name="Elias M."/>
            <person name="Gladyshev V.N."/>
            <person name="Groth M."/>
            <person name="Guda C."/>
            <person name="Hadaegh A."/>
            <person name="Iglesias-Rodriguez M.D."/>
            <person name="Jenkins J."/>
            <person name="Jones B.M."/>
            <person name="Lawson T."/>
            <person name="Leese F."/>
            <person name="Lindquist E."/>
            <person name="Lobanov A."/>
            <person name="Lomsadze A."/>
            <person name="Malik S.B."/>
            <person name="Marsh M.E."/>
            <person name="Mackinder L."/>
            <person name="Mock T."/>
            <person name="Mueller-Roeber B."/>
            <person name="Pagarete A."/>
            <person name="Parker M."/>
            <person name="Probert I."/>
            <person name="Quesneville H."/>
            <person name="Raines C."/>
            <person name="Rensing S.A."/>
            <person name="Riano-Pachon D.M."/>
            <person name="Richier S."/>
            <person name="Rokitta S."/>
            <person name="Shiraiwa Y."/>
            <person name="Soanes D.M."/>
            <person name="van der Giezen M."/>
            <person name="Wahlund T.M."/>
            <person name="Williams B."/>
            <person name="Wilson W."/>
            <person name="Wolfe G."/>
            <person name="Wurch L.L."/>
        </authorList>
    </citation>
    <scope>NUCLEOTIDE SEQUENCE</scope>
</reference>
<dbReference type="Proteomes" id="UP000013827">
    <property type="component" value="Unassembled WGS sequence"/>
</dbReference>
<sequence length="142" mass="14659">MSEKRVAVAGGASRWCGVFADDLASDIACALALPSSVVTIQGMEACVASGEIRSFVAVIHTQKTPIPGTLGPDAAALKLAEEWGMQGGGATGLGALWKGYVSKLLAPTVPPETCPKCPTGGSRRRRILFSSTPSRPDFCPPC</sequence>
<evidence type="ECO:0000313" key="2">
    <source>
        <dbReference type="Proteomes" id="UP000013827"/>
    </source>
</evidence>